<proteinExistence type="inferred from homology"/>
<dbReference type="PROSITE" id="PS50929">
    <property type="entry name" value="ABC_TM1F"/>
    <property type="match status" value="1"/>
</dbReference>
<evidence type="ECO:0000256" key="6">
    <source>
        <dbReference type="ARBA" id="ARBA00023136"/>
    </source>
</evidence>
<dbReference type="InterPro" id="IPR036640">
    <property type="entry name" value="ABC1_TM_sf"/>
</dbReference>
<keyword evidence="2" id="KW-0813">Transport</keyword>
<accession>A0A2G2YES0</accession>
<comment type="caution">
    <text evidence="10">The sequence shown here is derived from an EMBL/GenBank/DDBJ whole genome shotgun (WGS) entry which is preliminary data.</text>
</comment>
<feature type="domain" description="ABC transmembrane type-1" evidence="9">
    <location>
        <begin position="101"/>
        <end position="285"/>
    </location>
</feature>
<dbReference type="SUPFAM" id="SSF52540">
    <property type="entry name" value="P-loop containing nucleoside triphosphate hydrolases"/>
    <property type="match status" value="1"/>
</dbReference>
<keyword evidence="3 8" id="KW-0812">Transmembrane</keyword>
<dbReference type="AlphaFoldDB" id="A0A2G2YES0"/>
<dbReference type="SUPFAM" id="SSF90123">
    <property type="entry name" value="ABC transporter transmembrane region"/>
    <property type="match status" value="1"/>
</dbReference>
<keyword evidence="11" id="KW-1185">Reference proteome</keyword>
<dbReference type="PANTHER" id="PTHR45136">
    <property type="entry name" value="ABC TRANSPORTER DOMAIN-CONTAINING PROTEIN"/>
    <property type="match status" value="1"/>
</dbReference>
<evidence type="ECO:0000256" key="7">
    <source>
        <dbReference type="ARBA" id="ARBA00023180"/>
    </source>
</evidence>
<dbReference type="Gene3D" id="3.40.50.300">
    <property type="entry name" value="P-loop containing nucleotide triphosphate hydrolases"/>
    <property type="match status" value="1"/>
</dbReference>
<feature type="transmembrane region" description="Helical" evidence="8">
    <location>
        <begin position="198"/>
        <end position="218"/>
    </location>
</feature>
<evidence type="ECO:0000256" key="3">
    <source>
        <dbReference type="ARBA" id="ARBA00022692"/>
    </source>
</evidence>
<gene>
    <name evidence="10" type="ORF">T459_27723</name>
</gene>
<dbReference type="Gramene" id="PHT68236">
    <property type="protein sequence ID" value="PHT68236"/>
    <property type="gene ID" value="T459_27723"/>
</dbReference>
<reference evidence="10 11" key="1">
    <citation type="journal article" date="2014" name="Nat. Genet.">
        <title>Genome sequence of the hot pepper provides insights into the evolution of pungency in Capsicum species.</title>
        <authorList>
            <person name="Kim S."/>
            <person name="Park M."/>
            <person name="Yeom S.I."/>
            <person name="Kim Y.M."/>
            <person name="Lee J.M."/>
            <person name="Lee H.A."/>
            <person name="Seo E."/>
            <person name="Choi J."/>
            <person name="Cheong K."/>
            <person name="Kim K.T."/>
            <person name="Jung K."/>
            <person name="Lee G.W."/>
            <person name="Oh S.K."/>
            <person name="Bae C."/>
            <person name="Kim S.B."/>
            <person name="Lee H.Y."/>
            <person name="Kim S.Y."/>
            <person name="Kim M.S."/>
            <person name="Kang B.C."/>
            <person name="Jo Y.D."/>
            <person name="Yang H.B."/>
            <person name="Jeong H.J."/>
            <person name="Kang W.H."/>
            <person name="Kwon J.K."/>
            <person name="Shin C."/>
            <person name="Lim J.Y."/>
            <person name="Park J.H."/>
            <person name="Huh J.H."/>
            <person name="Kim J.S."/>
            <person name="Kim B.D."/>
            <person name="Cohen O."/>
            <person name="Paran I."/>
            <person name="Suh M.C."/>
            <person name="Lee S.B."/>
            <person name="Kim Y.K."/>
            <person name="Shin Y."/>
            <person name="Noh S.J."/>
            <person name="Park J."/>
            <person name="Seo Y.S."/>
            <person name="Kwon S.Y."/>
            <person name="Kim H.A."/>
            <person name="Park J.M."/>
            <person name="Kim H.J."/>
            <person name="Choi S.B."/>
            <person name="Bosland P.W."/>
            <person name="Reeves G."/>
            <person name="Jo S.H."/>
            <person name="Lee B.W."/>
            <person name="Cho H.T."/>
            <person name="Choi H.S."/>
            <person name="Lee M.S."/>
            <person name="Yu Y."/>
            <person name="Do Choi Y."/>
            <person name="Park B.S."/>
            <person name="van Deynze A."/>
            <person name="Ashrafi H."/>
            <person name="Hill T."/>
            <person name="Kim W.T."/>
            <person name="Pai H.S."/>
            <person name="Ahn H.K."/>
            <person name="Yeam I."/>
            <person name="Giovannoni J.J."/>
            <person name="Rose J.K."/>
            <person name="Sorensen I."/>
            <person name="Lee S.J."/>
            <person name="Kim R.W."/>
            <person name="Choi I.Y."/>
            <person name="Choi B.S."/>
            <person name="Lim J.S."/>
            <person name="Lee Y.H."/>
            <person name="Choi D."/>
        </authorList>
    </citation>
    <scope>NUCLEOTIDE SEQUENCE [LARGE SCALE GENOMIC DNA]</scope>
    <source>
        <strain evidence="11">cv. CM334</strain>
    </source>
</reference>
<comment type="similarity">
    <text evidence="1">Belongs to the ABC transporter superfamily. ABCB family. Multidrug resistance exporter (TC 3.A.1.201) subfamily.</text>
</comment>
<evidence type="ECO:0000256" key="4">
    <source>
        <dbReference type="ARBA" id="ARBA00022737"/>
    </source>
</evidence>
<reference evidence="10 11" key="2">
    <citation type="journal article" date="2017" name="Genome Biol.">
        <title>New reference genome sequences of hot pepper reveal the massive evolution of plant disease-resistance genes by retroduplication.</title>
        <authorList>
            <person name="Kim S."/>
            <person name="Park J."/>
            <person name="Yeom S.I."/>
            <person name="Kim Y.M."/>
            <person name="Seo E."/>
            <person name="Kim K.T."/>
            <person name="Kim M.S."/>
            <person name="Lee J.M."/>
            <person name="Cheong K."/>
            <person name="Shin H.S."/>
            <person name="Kim S.B."/>
            <person name="Han K."/>
            <person name="Lee J."/>
            <person name="Park M."/>
            <person name="Lee H.A."/>
            <person name="Lee H.Y."/>
            <person name="Lee Y."/>
            <person name="Oh S."/>
            <person name="Lee J.H."/>
            <person name="Choi E."/>
            <person name="Choi E."/>
            <person name="Lee S.E."/>
            <person name="Jeon J."/>
            <person name="Kim H."/>
            <person name="Choi G."/>
            <person name="Song H."/>
            <person name="Lee J."/>
            <person name="Lee S.C."/>
            <person name="Kwon J.K."/>
            <person name="Lee H.Y."/>
            <person name="Koo N."/>
            <person name="Hong Y."/>
            <person name="Kim R.W."/>
            <person name="Kang W.H."/>
            <person name="Huh J.H."/>
            <person name="Kang B.C."/>
            <person name="Yang T.J."/>
            <person name="Lee Y.H."/>
            <person name="Bennetzen J.L."/>
            <person name="Choi D."/>
        </authorList>
    </citation>
    <scope>NUCLEOTIDE SEQUENCE [LARGE SCALE GENOMIC DNA]</scope>
    <source>
        <strain evidence="11">cv. CM334</strain>
    </source>
</reference>
<keyword evidence="5 8" id="KW-1133">Transmembrane helix</keyword>
<feature type="transmembrane region" description="Helical" evidence="8">
    <location>
        <begin position="173"/>
        <end position="192"/>
    </location>
</feature>
<evidence type="ECO:0000256" key="1">
    <source>
        <dbReference type="ARBA" id="ARBA00007577"/>
    </source>
</evidence>
<evidence type="ECO:0000313" key="11">
    <source>
        <dbReference type="Proteomes" id="UP000222542"/>
    </source>
</evidence>
<evidence type="ECO:0000259" key="9">
    <source>
        <dbReference type="PROSITE" id="PS50929"/>
    </source>
</evidence>
<protein>
    <recommendedName>
        <fullName evidence="9">ABC transmembrane type-1 domain-containing protein</fullName>
    </recommendedName>
</protein>
<dbReference type="GO" id="GO:0016020">
    <property type="term" value="C:membrane"/>
    <property type="evidence" value="ECO:0007669"/>
    <property type="project" value="InterPro"/>
</dbReference>
<keyword evidence="7" id="KW-0325">Glycoprotein</keyword>
<organism evidence="10 11">
    <name type="scientific">Capsicum annuum</name>
    <name type="common">Capsicum pepper</name>
    <dbReference type="NCBI Taxonomy" id="4072"/>
    <lineage>
        <taxon>Eukaryota</taxon>
        <taxon>Viridiplantae</taxon>
        <taxon>Streptophyta</taxon>
        <taxon>Embryophyta</taxon>
        <taxon>Tracheophyta</taxon>
        <taxon>Spermatophyta</taxon>
        <taxon>Magnoliopsida</taxon>
        <taxon>eudicotyledons</taxon>
        <taxon>Gunneridae</taxon>
        <taxon>Pentapetalae</taxon>
        <taxon>asterids</taxon>
        <taxon>lamiids</taxon>
        <taxon>Solanales</taxon>
        <taxon>Solanaceae</taxon>
        <taxon>Solanoideae</taxon>
        <taxon>Capsiceae</taxon>
        <taxon>Capsicum</taxon>
    </lineage>
</organism>
<evidence type="ECO:0000256" key="8">
    <source>
        <dbReference type="SAM" id="Phobius"/>
    </source>
</evidence>
<dbReference type="OMA" id="FAPDECT"/>
<keyword evidence="4" id="KW-0677">Repeat</keyword>
<dbReference type="InterPro" id="IPR027417">
    <property type="entry name" value="P-loop_NTPase"/>
</dbReference>
<evidence type="ECO:0000313" key="10">
    <source>
        <dbReference type="EMBL" id="PHT68236.1"/>
    </source>
</evidence>
<dbReference type="InterPro" id="IPR011527">
    <property type="entry name" value="ABC1_TM_dom"/>
</dbReference>
<dbReference type="PANTHER" id="PTHR45136:SF2">
    <property type="entry name" value="ABC TRANSPORTER DOMAIN-CONTAINING PROTEIN"/>
    <property type="match status" value="1"/>
</dbReference>
<dbReference type="GO" id="GO:0140359">
    <property type="term" value="F:ABC-type transporter activity"/>
    <property type="evidence" value="ECO:0007669"/>
    <property type="project" value="InterPro"/>
</dbReference>
<dbReference type="Proteomes" id="UP000222542">
    <property type="component" value="Unassembled WGS sequence"/>
</dbReference>
<evidence type="ECO:0000256" key="5">
    <source>
        <dbReference type="ARBA" id="ARBA00022989"/>
    </source>
</evidence>
<sequence>MLHKKGQQSSLPIAPVQYTADKIVVLESGRIVESGSHDDLMSKTDEESGVYYKMVKLQQSTTNCEGLSKFLSSKSLNLAFAPDECTRVSKIKSEIKIYSSLLGLTSSIANLLQHYNFSKMGEKLTKKVREKVLSNLLTFEVGWFDQNQNTRAVVCARFSTEARMVRSLVSDRMSLLLQVSVSALITFVLALIVAWRVAIALISIQPLLIASFYWRSVLMKTISERSQKAQSEGSQLASAALINHRTITAFSSQDRILDLFAETPKGPRIENIRHSLLSGAGLFCS</sequence>
<dbReference type="EMBL" id="AYRZ02000011">
    <property type="protein sequence ID" value="PHT68236.1"/>
    <property type="molecule type" value="Genomic_DNA"/>
</dbReference>
<keyword evidence="6 8" id="KW-0472">Membrane</keyword>
<dbReference type="GO" id="GO:0005524">
    <property type="term" value="F:ATP binding"/>
    <property type="evidence" value="ECO:0007669"/>
    <property type="project" value="InterPro"/>
</dbReference>
<evidence type="ECO:0000256" key="2">
    <source>
        <dbReference type="ARBA" id="ARBA00022448"/>
    </source>
</evidence>
<dbReference type="Pfam" id="PF00664">
    <property type="entry name" value="ABC_membrane"/>
    <property type="match status" value="1"/>
</dbReference>
<dbReference type="Gene3D" id="1.20.1560.10">
    <property type="entry name" value="ABC transporter type 1, transmembrane domain"/>
    <property type="match status" value="1"/>
</dbReference>
<name>A0A2G2YES0_CAPAN</name>